<comment type="caution">
    <text evidence="2">The sequence shown here is derived from an EMBL/GenBank/DDBJ whole genome shotgun (WGS) entry which is preliminary data.</text>
</comment>
<evidence type="ECO:0008006" key="4">
    <source>
        <dbReference type="Google" id="ProtNLM"/>
    </source>
</evidence>
<evidence type="ECO:0000313" key="3">
    <source>
        <dbReference type="Proteomes" id="UP001383192"/>
    </source>
</evidence>
<keyword evidence="3" id="KW-1185">Reference proteome</keyword>
<sequence length="112" mass="11793">MKLYLLLAFLPPLAVASTIPRANGPPNCGSAGGVYCCNDVYVYYQDTLMPTLIFTSASSTAGAPPLPKLVMLPMALDSKVDAGSRSNHPPGIPIMWTFKRHAEAAPIGTSSV</sequence>
<dbReference type="Proteomes" id="UP001383192">
    <property type="component" value="Unassembled WGS sequence"/>
</dbReference>
<accession>A0AAW0CHB3</accession>
<keyword evidence="1" id="KW-0732">Signal</keyword>
<proteinExistence type="predicted"/>
<evidence type="ECO:0000313" key="2">
    <source>
        <dbReference type="EMBL" id="KAK7039173.1"/>
    </source>
</evidence>
<reference evidence="2 3" key="1">
    <citation type="submission" date="2024-01" db="EMBL/GenBank/DDBJ databases">
        <title>A draft genome for a cacao thread blight-causing isolate of Paramarasmius palmivorus.</title>
        <authorList>
            <person name="Baruah I.K."/>
            <person name="Bukari Y."/>
            <person name="Amoako-Attah I."/>
            <person name="Meinhardt L.W."/>
            <person name="Bailey B.A."/>
            <person name="Cohen S.P."/>
        </authorList>
    </citation>
    <scope>NUCLEOTIDE SEQUENCE [LARGE SCALE GENOMIC DNA]</scope>
    <source>
        <strain evidence="2 3">GH-12</strain>
    </source>
</reference>
<feature type="signal peptide" evidence="1">
    <location>
        <begin position="1"/>
        <end position="16"/>
    </location>
</feature>
<protein>
    <recommendedName>
        <fullName evidence="4">Hydrophobin</fullName>
    </recommendedName>
</protein>
<name>A0AAW0CHB3_9AGAR</name>
<dbReference type="AlphaFoldDB" id="A0AAW0CHB3"/>
<gene>
    <name evidence="2" type="ORF">VNI00_010077</name>
</gene>
<evidence type="ECO:0000256" key="1">
    <source>
        <dbReference type="SAM" id="SignalP"/>
    </source>
</evidence>
<dbReference type="EMBL" id="JAYKXP010000039">
    <property type="protein sequence ID" value="KAK7039173.1"/>
    <property type="molecule type" value="Genomic_DNA"/>
</dbReference>
<feature type="chain" id="PRO_5043900536" description="Hydrophobin" evidence="1">
    <location>
        <begin position="17"/>
        <end position="112"/>
    </location>
</feature>
<organism evidence="2 3">
    <name type="scientific">Paramarasmius palmivorus</name>
    <dbReference type="NCBI Taxonomy" id="297713"/>
    <lineage>
        <taxon>Eukaryota</taxon>
        <taxon>Fungi</taxon>
        <taxon>Dikarya</taxon>
        <taxon>Basidiomycota</taxon>
        <taxon>Agaricomycotina</taxon>
        <taxon>Agaricomycetes</taxon>
        <taxon>Agaricomycetidae</taxon>
        <taxon>Agaricales</taxon>
        <taxon>Marasmiineae</taxon>
        <taxon>Marasmiaceae</taxon>
        <taxon>Paramarasmius</taxon>
    </lineage>
</organism>